<dbReference type="OrthoDB" id="5241147at2759"/>
<dbReference type="AlphaFoldDB" id="A0A9P1HCH3"/>
<feature type="chain" id="PRO_5040143883" evidence="2">
    <location>
        <begin position="18"/>
        <end position="237"/>
    </location>
</feature>
<dbReference type="EMBL" id="CALLCH030000019">
    <property type="protein sequence ID" value="CAI4219245.1"/>
    <property type="molecule type" value="Genomic_DNA"/>
</dbReference>
<evidence type="ECO:0000313" key="3">
    <source>
        <dbReference type="EMBL" id="CAI4219245.1"/>
    </source>
</evidence>
<gene>
    <name evidence="3" type="ORF">PPNO1_LOCUS8813</name>
</gene>
<reference evidence="3" key="1">
    <citation type="submission" date="2022-11" db="EMBL/GenBank/DDBJ databases">
        <authorList>
            <person name="Scott C."/>
            <person name="Bruce N."/>
        </authorList>
    </citation>
    <scope>NUCLEOTIDE SEQUENCE</scope>
</reference>
<feature type="region of interest" description="Disordered" evidence="1">
    <location>
        <begin position="101"/>
        <end position="171"/>
    </location>
</feature>
<dbReference type="Proteomes" id="UP000838763">
    <property type="component" value="Unassembled WGS sequence"/>
</dbReference>
<organism evidence="3 4">
    <name type="scientific">Parascedosporium putredinis</name>
    <dbReference type="NCBI Taxonomy" id="1442378"/>
    <lineage>
        <taxon>Eukaryota</taxon>
        <taxon>Fungi</taxon>
        <taxon>Dikarya</taxon>
        <taxon>Ascomycota</taxon>
        <taxon>Pezizomycotina</taxon>
        <taxon>Sordariomycetes</taxon>
        <taxon>Hypocreomycetidae</taxon>
        <taxon>Microascales</taxon>
        <taxon>Microascaceae</taxon>
        <taxon>Parascedosporium</taxon>
    </lineage>
</organism>
<feature type="signal peptide" evidence="2">
    <location>
        <begin position="1"/>
        <end position="17"/>
    </location>
</feature>
<comment type="caution">
    <text evidence="3">The sequence shown here is derived from an EMBL/GenBank/DDBJ whole genome shotgun (WGS) entry which is preliminary data.</text>
</comment>
<keyword evidence="4" id="KW-1185">Reference proteome</keyword>
<protein>
    <submittedName>
        <fullName evidence="3">Uncharacterized protein</fullName>
    </submittedName>
</protein>
<evidence type="ECO:0000256" key="2">
    <source>
        <dbReference type="SAM" id="SignalP"/>
    </source>
</evidence>
<sequence length="237" mass="26028">MRFQLLAALFTAVLAAAGPLGKLPSEEAKEMKAGLAKLAEVIDDNDCSVGKAQLQVFKHSLMDTIVEGHIEGEKQLVKYLTREEGQILLDKISLIREAGDAEKAKAEEDRKKAEEDKKFKFPRELNGDDSPRVRPLGSRIAMTRGRLAGGGSGSGRRPRDVMSPSTSSMDKLESLHDARDIRLTCGATRRVLKVVRNFVSSTPKPGKSTDGKSVFYIYPKEEADFKRRVVKAATARG</sequence>
<feature type="compositionally biased region" description="Basic and acidic residues" evidence="1">
    <location>
        <begin position="101"/>
        <end position="132"/>
    </location>
</feature>
<accession>A0A9P1HCH3</accession>
<evidence type="ECO:0000256" key="1">
    <source>
        <dbReference type="SAM" id="MobiDB-lite"/>
    </source>
</evidence>
<evidence type="ECO:0000313" key="4">
    <source>
        <dbReference type="Proteomes" id="UP000838763"/>
    </source>
</evidence>
<keyword evidence="2" id="KW-0732">Signal</keyword>
<proteinExistence type="predicted"/>
<name>A0A9P1HCH3_9PEZI</name>